<dbReference type="Pfam" id="PF11154">
    <property type="entry name" value="DUF2934"/>
    <property type="match status" value="1"/>
</dbReference>
<evidence type="ECO:0000313" key="3">
    <source>
        <dbReference type="Proteomes" id="UP001597353"/>
    </source>
</evidence>
<sequence length="83" mass="9406">MNQQDFKEWESRIEARAQALWAENGKPDGALDEFREKAKELVALEEVPEAGHQDPHTSQGIEEQSLQENLGEFPGLRDQGDDD</sequence>
<protein>
    <submittedName>
        <fullName evidence="2">DUF2934 domain-containing protein</fullName>
    </submittedName>
</protein>
<gene>
    <name evidence="2" type="ORF">ACFSGJ_19945</name>
</gene>
<dbReference type="EMBL" id="JBHUGH010000038">
    <property type="protein sequence ID" value="MFD1914482.1"/>
    <property type="molecule type" value="Genomic_DNA"/>
</dbReference>
<comment type="caution">
    <text evidence="2">The sequence shown here is derived from an EMBL/GenBank/DDBJ whole genome shotgun (WGS) entry which is preliminary data.</text>
</comment>
<evidence type="ECO:0000313" key="2">
    <source>
        <dbReference type="EMBL" id="MFD1914482.1"/>
    </source>
</evidence>
<feature type="compositionally biased region" description="Polar residues" evidence="1">
    <location>
        <begin position="56"/>
        <end position="68"/>
    </location>
</feature>
<accession>A0ABW4SCY6</accession>
<evidence type="ECO:0000256" key="1">
    <source>
        <dbReference type="SAM" id="MobiDB-lite"/>
    </source>
</evidence>
<keyword evidence="3" id="KW-1185">Reference proteome</keyword>
<dbReference type="RefSeq" id="WP_390265907.1">
    <property type="nucleotide sequence ID" value="NZ_JBHUGH010000038.1"/>
</dbReference>
<reference evidence="3" key="1">
    <citation type="journal article" date="2019" name="Int. J. Syst. Evol. Microbiol.">
        <title>The Global Catalogue of Microorganisms (GCM) 10K type strain sequencing project: providing services to taxonomists for standard genome sequencing and annotation.</title>
        <authorList>
            <consortium name="The Broad Institute Genomics Platform"/>
            <consortium name="The Broad Institute Genome Sequencing Center for Infectious Disease"/>
            <person name="Wu L."/>
            <person name="Ma J."/>
        </authorList>
    </citation>
    <scope>NUCLEOTIDE SEQUENCE [LARGE SCALE GENOMIC DNA]</scope>
    <source>
        <strain evidence="3">CGMCC 4.7242</strain>
    </source>
</reference>
<feature type="region of interest" description="Disordered" evidence="1">
    <location>
        <begin position="46"/>
        <end position="83"/>
    </location>
</feature>
<organism evidence="2 3">
    <name type="scientific">Halodurantibacterium flavum</name>
    <dbReference type="NCBI Taxonomy" id="1382802"/>
    <lineage>
        <taxon>Bacteria</taxon>
        <taxon>Pseudomonadati</taxon>
        <taxon>Pseudomonadota</taxon>
        <taxon>Alphaproteobacteria</taxon>
        <taxon>Rhodobacterales</taxon>
        <taxon>Paracoccaceae</taxon>
        <taxon>Halodurantibacterium</taxon>
    </lineage>
</organism>
<proteinExistence type="predicted"/>
<dbReference type="Proteomes" id="UP001597353">
    <property type="component" value="Unassembled WGS sequence"/>
</dbReference>
<name>A0ABW4SCY6_9RHOB</name>
<dbReference type="InterPro" id="IPR021327">
    <property type="entry name" value="DUF2934"/>
</dbReference>